<evidence type="ECO:0000313" key="2">
    <source>
        <dbReference type="Proteomes" id="UP000290289"/>
    </source>
</evidence>
<protein>
    <submittedName>
        <fullName evidence="1">Uncharacterized protein</fullName>
    </submittedName>
</protein>
<evidence type="ECO:0000313" key="1">
    <source>
        <dbReference type="EMBL" id="RXI05401.1"/>
    </source>
</evidence>
<dbReference type="AlphaFoldDB" id="A0A498KDB6"/>
<gene>
    <name evidence="1" type="ORF">DVH24_006658</name>
</gene>
<dbReference type="STRING" id="3750.A0A498KDB6"/>
<dbReference type="EMBL" id="RDQH01000328">
    <property type="protein sequence ID" value="RXI05401.1"/>
    <property type="molecule type" value="Genomic_DNA"/>
</dbReference>
<reference evidence="1 2" key="1">
    <citation type="submission" date="2018-10" db="EMBL/GenBank/DDBJ databases">
        <title>A high-quality apple genome assembly.</title>
        <authorList>
            <person name="Hu J."/>
        </authorList>
    </citation>
    <scope>NUCLEOTIDE SEQUENCE [LARGE SCALE GENOMIC DNA]</scope>
    <source>
        <strain evidence="2">cv. HFTH1</strain>
        <tissue evidence="1">Young leaf</tissue>
    </source>
</reference>
<keyword evidence="2" id="KW-1185">Reference proteome</keyword>
<dbReference type="Proteomes" id="UP000290289">
    <property type="component" value="Chromosome 2"/>
</dbReference>
<sequence>MEGSSSAAADATIETLSTRGWFFGNLEQVEEKILIYPALSDGTRTVMNSVKAELTNMNLKSISARSMPNSHTLLRSSHLLGPKVLQIKRENYGLSFVFCYQMAWVRDVAKSSMDDFLRNLSRRRLLMPDDP</sequence>
<accession>A0A498KDB6</accession>
<organism evidence="1 2">
    <name type="scientific">Malus domestica</name>
    <name type="common">Apple</name>
    <name type="synonym">Pyrus malus</name>
    <dbReference type="NCBI Taxonomy" id="3750"/>
    <lineage>
        <taxon>Eukaryota</taxon>
        <taxon>Viridiplantae</taxon>
        <taxon>Streptophyta</taxon>
        <taxon>Embryophyta</taxon>
        <taxon>Tracheophyta</taxon>
        <taxon>Spermatophyta</taxon>
        <taxon>Magnoliopsida</taxon>
        <taxon>eudicotyledons</taxon>
        <taxon>Gunneridae</taxon>
        <taxon>Pentapetalae</taxon>
        <taxon>rosids</taxon>
        <taxon>fabids</taxon>
        <taxon>Rosales</taxon>
        <taxon>Rosaceae</taxon>
        <taxon>Amygdaloideae</taxon>
        <taxon>Maleae</taxon>
        <taxon>Malus</taxon>
    </lineage>
</organism>
<comment type="caution">
    <text evidence="1">The sequence shown here is derived from an EMBL/GenBank/DDBJ whole genome shotgun (WGS) entry which is preliminary data.</text>
</comment>
<proteinExistence type="predicted"/>
<name>A0A498KDB6_MALDO</name>